<evidence type="ECO:0000256" key="1">
    <source>
        <dbReference type="SAM" id="Phobius"/>
    </source>
</evidence>
<accession>A0ABY5V9W1</accession>
<name>A0ABY5V9W1_9BACT</name>
<feature type="transmembrane region" description="Helical" evidence="1">
    <location>
        <begin position="31"/>
        <end position="51"/>
    </location>
</feature>
<evidence type="ECO:0000313" key="2">
    <source>
        <dbReference type="EMBL" id="UWN65569.1"/>
    </source>
</evidence>
<gene>
    <name evidence="2" type="ORF">NQ519_01670</name>
</gene>
<sequence>MQRIITNFRFLDDGVPGVLYGDDPLGAELDFAGILLCVFLAACLLAGIVLWRKQRFRNRLQNPRKDYYRHKR</sequence>
<keyword evidence="1" id="KW-0472">Membrane</keyword>
<dbReference type="RefSeq" id="WP_019149802.1">
    <property type="nucleotide sequence ID" value="NZ_CP102252.1"/>
</dbReference>
<dbReference type="Proteomes" id="UP001058267">
    <property type="component" value="Chromosome"/>
</dbReference>
<evidence type="ECO:0000313" key="3">
    <source>
        <dbReference type="Proteomes" id="UP001058267"/>
    </source>
</evidence>
<organism evidence="2 3">
    <name type="scientific">Alistipes senegalensis JC50</name>
    <dbReference type="NCBI Taxonomy" id="1033732"/>
    <lineage>
        <taxon>Bacteria</taxon>
        <taxon>Pseudomonadati</taxon>
        <taxon>Bacteroidota</taxon>
        <taxon>Bacteroidia</taxon>
        <taxon>Bacteroidales</taxon>
        <taxon>Rikenellaceae</taxon>
        <taxon>Alistipes</taxon>
    </lineage>
</organism>
<reference evidence="2" key="1">
    <citation type="journal article" date="2022" name="Cell">
        <title>Design, construction, and in vivo augmentation of a complex gut microbiome.</title>
        <authorList>
            <person name="Cheng A.G."/>
            <person name="Ho P.Y."/>
            <person name="Aranda-Diaz A."/>
            <person name="Jain S."/>
            <person name="Yu F.B."/>
            <person name="Meng X."/>
            <person name="Wang M."/>
            <person name="Iakiviak M."/>
            <person name="Nagashima K."/>
            <person name="Zhao A."/>
            <person name="Murugkar P."/>
            <person name="Patil A."/>
            <person name="Atabakhsh K."/>
            <person name="Weakley A."/>
            <person name="Yan J."/>
            <person name="Brumbaugh A.R."/>
            <person name="Higginbottom S."/>
            <person name="Dimas A."/>
            <person name="Shiver A.L."/>
            <person name="Deutschbauer A."/>
            <person name="Neff N."/>
            <person name="Sonnenburg J.L."/>
            <person name="Huang K.C."/>
            <person name="Fischbach M.A."/>
        </authorList>
    </citation>
    <scope>NUCLEOTIDE SEQUENCE</scope>
    <source>
        <strain evidence="2">JC50</strain>
    </source>
</reference>
<dbReference type="EMBL" id="CP102252">
    <property type="protein sequence ID" value="UWN65569.1"/>
    <property type="molecule type" value="Genomic_DNA"/>
</dbReference>
<keyword evidence="1" id="KW-1133">Transmembrane helix</keyword>
<keyword evidence="3" id="KW-1185">Reference proteome</keyword>
<keyword evidence="1" id="KW-0812">Transmembrane</keyword>
<proteinExistence type="predicted"/>
<protein>
    <submittedName>
        <fullName evidence="2">Uncharacterized protein</fullName>
    </submittedName>
</protein>